<protein>
    <recommendedName>
        <fullName evidence="3">DUF1206 domain-containing protein</fullName>
    </recommendedName>
</protein>
<feature type="transmembrane region" description="Helical" evidence="2">
    <location>
        <begin position="208"/>
        <end position="229"/>
    </location>
</feature>
<evidence type="ECO:0000256" key="2">
    <source>
        <dbReference type="SAM" id="Phobius"/>
    </source>
</evidence>
<feature type="transmembrane region" description="Helical" evidence="2">
    <location>
        <begin position="116"/>
        <end position="136"/>
    </location>
</feature>
<keyword evidence="2" id="KW-0812">Transmembrane</keyword>
<evidence type="ECO:0000313" key="5">
    <source>
        <dbReference type="Proteomes" id="UP000560081"/>
    </source>
</evidence>
<accession>A0A4Y8WWA6</accession>
<proteinExistence type="predicted"/>
<feature type="transmembrane region" description="Helical" evidence="2">
    <location>
        <begin position="249"/>
        <end position="267"/>
    </location>
</feature>
<feature type="domain" description="DUF1206" evidence="3">
    <location>
        <begin position="116"/>
        <end position="182"/>
    </location>
</feature>
<reference evidence="4 5" key="1">
    <citation type="submission" date="2020-08" db="EMBL/GenBank/DDBJ databases">
        <title>Sequencing the genomes of 1000 actinobacteria strains.</title>
        <authorList>
            <person name="Klenk H.-P."/>
        </authorList>
    </citation>
    <scope>NUCLEOTIDE SEQUENCE [LARGE SCALE GENOMIC DNA]</scope>
    <source>
        <strain evidence="4 5">DSM 19079</strain>
    </source>
</reference>
<comment type="caution">
    <text evidence="4">The sequence shown here is derived from an EMBL/GenBank/DDBJ whole genome shotgun (WGS) entry which is preliminary data.</text>
</comment>
<feature type="region of interest" description="Disordered" evidence="1">
    <location>
        <begin position="1"/>
        <end position="23"/>
    </location>
</feature>
<dbReference type="Pfam" id="PF06724">
    <property type="entry name" value="DUF1206"/>
    <property type="match status" value="3"/>
</dbReference>
<feature type="transmembrane region" description="Helical" evidence="2">
    <location>
        <begin position="156"/>
        <end position="176"/>
    </location>
</feature>
<feature type="domain" description="DUF1206" evidence="3">
    <location>
        <begin position="206"/>
        <end position="275"/>
    </location>
</feature>
<gene>
    <name evidence="4" type="ORF">BJ976_001938</name>
</gene>
<dbReference type="OrthoDB" id="4552598at2"/>
<name>A0A4Y8WWA6_9MICC</name>
<evidence type="ECO:0000259" key="3">
    <source>
        <dbReference type="Pfam" id="PF06724"/>
    </source>
</evidence>
<sequence length="279" mass="28609">MADPARSAPPSAAGTLRSGADTARRATRSEMFRRLARLGHVANGILHVLIGLLAFDLARGGGGDADQSGAAGLLADNPAGLVLLWITVAGCASLSVWHLAAAVWGGDETLDRVKDAGKAVVFAAVASTFAAAGVGAGRDSGEATRSFTATLLEHPAGATLLVAIGLVIVGIGGHHIHKGMTRRFVKDLTSPSREDVSRALTVTGVVGYTAKGIVLALVGALFVLAVVQHDPSQSTGMDGALKTLLAQPFGPWLLGAVGLGLVLYGVYEFLRSRYDRMPG</sequence>
<feature type="transmembrane region" description="Helical" evidence="2">
    <location>
        <begin position="82"/>
        <end position="104"/>
    </location>
</feature>
<dbReference type="Proteomes" id="UP000560081">
    <property type="component" value="Unassembled WGS sequence"/>
</dbReference>
<evidence type="ECO:0000256" key="1">
    <source>
        <dbReference type="SAM" id="MobiDB-lite"/>
    </source>
</evidence>
<keyword evidence="2" id="KW-0472">Membrane</keyword>
<organism evidence="4 5">
    <name type="scientific">Micrococcus flavus</name>
    <dbReference type="NCBI Taxonomy" id="384602"/>
    <lineage>
        <taxon>Bacteria</taxon>
        <taxon>Bacillati</taxon>
        <taxon>Actinomycetota</taxon>
        <taxon>Actinomycetes</taxon>
        <taxon>Micrococcales</taxon>
        <taxon>Micrococcaceae</taxon>
        <taxon>Micrococcus</taxon>
    </lineage>
</organism>
<feature type="transmembrane region" description="Helical" evidence="2">
    <location>
        <begin position="35"/>
        <end position="55"/>
    </location>
</feature>
<feature type="domain" description="DUF1206" evidence="3">
    <location>
        <begin position="38"/>
        <end position="105"/>
    </location>
</feature>
<feature type="compositionally biased region" description="Low complexity" evidence="1">
    <location>
        <begin position="1"/>
        <end position="13"/>
    </location>
</feature>
<keyword evidence="5" id="KW-1185">Reference proteome</keyword>
<dbReference type="EMBL" id="JACHMC010000001">
    <property type="protein sequence ID" value="MBB4883587.1"/>
    <property type="molecule type" value="Genomic_DNA"/>
</dbReference>
<dbReference type="AlphaFoldDB" id="A0A4Y8WWA6"/>
<dbReference type="RefSeq" id="WP_135030718.1">
    <property type="nucleotide sequence ID" value="NZ_BMLA01000014.1"/>
</dbReference>
<evidence type="ECO:0000313" key="4">
    <source>
        <dbReference type="EMBL" id="MBB4883587.1"/>
    </source>
</evidence>
<keyword evidence="2" id="KW-1133">Transmembrane helix</keyword>
<dbReference type="InterPro" id="IPR009597">
    <property type="entry name" value="DUF1206"/>
</dbReference>